<sequence length="135" mass="15333">MKINVAAGIIQKNNKILIAQRKQGCKREPNKWEFPGGKIEKNETPENALKREIKEELGMDIVVGDLFGESAKKYPNGDEIILSCYFAKLKNNKKPKLTGCQKIEWASLEQLTGYDFAEADQAIISLMKMKKEQED</sequence>
<comment type="similarity">
    <text evidence="2">Belongs to the Nudix hydrolase family.</text>
</comment>
<evidence type="ECO:0000256" key="3">
    <source>
        <dbReference type="ARBA" id="ARBA00022457"/>
    </source>
</evidence>
<comment type="cofactor">
    <cofactor evidence="1">
        <name>Mg(2+)</name>
        <dbReference type="ChEBI" id="CHEBI:18420"/>
    </cofactor>
</comment>
<keyword evidence="6" id="KW-0227">DNA damage</keyword>
<keyword evidence="8" id="KW-0460">Magnesium</keyword>
<protein>
    <recommendedName>
        <fullName evidence="11">8-oxo-dGTP diphosphatase</fullName>
        <ecNumber evidence="11">3.6.1.55</ecNumber>
    </recommendedName>
</protein>
<dbReference type="PROSITE" id="PS51462">
    <property type="entry name" value="NUDIX"/>
    <property type="match status" value="1"/>
</dbReference>
<dbReference type="GO" id="GO:0044716">
    <property type="term" value="F:8-oxo-GDP phosphatase activity"/>
    <property type="evidence" value="ECO:0007669"/>
    <property type="project" value="TreeGrafter"/>
</dbReference>
<dbReference type="InterPro" id="IPR020476">
    <property type="entry name" value="Nudix_hydrolase"/>
</dbReference>
<evidence type="ECO:0000256" key="6">
    <source>
        <dbReference type="ARBA" id="ARBA00022763"/>
    </source>
</evidence>
<dbReference type="InterPro" id="IPR047127">
    <property type="entry name" value="MutT-like"/>
</dbReference>
<proteinExistence type="inferred from homology"/>
<evidence type="ECO:0000313" key="13">
    <source>
        <dbReference type="EMBL" id="VVC04425.1"/>
    </source>
</evidence>
<dbReference type="InterPro" id="IPR000086">
    <property type="entry name" value="NUDIX_hydrolase_dom"/>
</dbReference>
<dbReference type="Pfam" id="PF00293">
    <property type="entry name" value="NUDIX"/>
    <property type="match status" value="1"/>
</dbReference>
<dbReference type="Gene3D" id="3.90.79.10">
    <property type="entry name" value="Nucleoside Triphosphate Pyrophosphohydrolase"/>
    <property type="match status" value="1"/>
</dbReference>
<evidence type="ECO:0000256" key="9">
    <source>
        <dbReference type="ARBA" id="ARBA00023204"/>
    </source>
</evidence>
<dbReference type="PANTHER" id="PTHR47707:SF1">
    <property type="entry name" value="NUDIX HYDROLASE FAMILY PROTEIN"/>
    <property type="match status" value="1"/>
</dbReference>
<dbReference type="GO" id="GO:0008413">
    <property type="term" value="F:8-oxo-7,8-dihydroguanosine triphosphate pyrophosphatase activity"/>
    <property type="evidence" value="ECO:0007669"/>
    <property type="project" value="TreeGrafter"/>
</dbReference>
<dbReference type="InterPro" id="IPR020084">
    <property type="entry name" value="NUDIX_hydrolase_CS"/>
</dbReference>
<evidence type="ECO:0000313" key="14">
    <source>
        <dbReference type="Proteomes" id="UP000789941"/>
    </source>
</evidence>
<keyword evidence="9" id="KW-0234">DNA repair</keyword>
<dbReference type="PANTHER" id="PTHR47707">
    <property type="entry name" value="8-OXO-DGTP DIPHOSPHATASE"/>
    <property type="match status" value="1"/>
</dbReference>
<dbReference type="EMBL" id="CABMJJ010000009">
    <property type="protein sequence ID" value="VVC04425.1"/>
    <property type="molecule type" value="Genomic_DNA"/>
</dbReference>
<dbReference type="GO" id="GO:0035539">
    <property type="term" value="F:8-oxo-7,8-dihydrodeoxyguanosine triphosphate pyrophosphatase activity"/>
    <property type="evidence" value="ECO:0007669"/>
    <property type="project" value="UniProtKB-EC"/>
</dbReference>
<dbReference type="GO" id="GO:0046872">
    <property type="term" value="F:metal ion binding"/>
    <property type="evidence" value="ECO:0007669"/>
    <property type="project" value="UniProtKB-KW"/>
</dbReference>
<dbReference type="CDD" id="cd03425">
    <property type="entry name" value="NUDIX_MutT_NudA_like"/>
    <property type="match status" value="1"/>
</dbReference>
<organism evidence="13 14">
    <name type="scientific">Candidatus Bilamarchaeum dharawalense</name>
    <dbReference type="NCBI Taxonomy" id="2885759"/>
    <lineage>
        <taxon>Archaea</taxon>
        <taxon>Candidatus Micrarchaeota</taxon>
        <taxon>Candidatus Micrarchaeia</taxon>
        <taxon>Candidatus Anstonellales</taxon>
        <taxon>Candidatus Bilamarchaeaceae</taxon>
        <taxon>Candidatus Bilamarchaeum</taxon>
    </lineage>
</organism>
<evidence type="ECO:0000256" key="11">
    <source>
        <dbReference type="ARBA" id="ARBA00038905"/>
    </source>
</evidence>
<dbReference type="EC" id="3.6.1.55" evidence="11"/>
<comment type="catalytic activity">
    <reaction evidence="10">
        <text>8-oxo-dGTP + H2O = 8-oxo-dGMP + diphosphate + H(+)</text>
        <dbReference type="Rhea" id="RHEA:31575"/>
        <dbReference type="ChEBI" id="CHEBI:15377"/>
        <dbReference type="ChEBI" id="CHEBI:15378"/>
        <dbReference type="ChEBI" id="CHEBI:33019"/>
        <dbReference type="ChEBI" id="CHEBI:63224"/>
        <dbReference type="ChEBI" id="CHEBI:77896"/>
        <dbReference type="EC" id="3.6.1.55"/>
    </reaction>
</comment>
<evidence type="ECO:0000259" key="12">
    <source>
        <dbReference type="PROSITE" id="PS51462"/>
    </source>
</evidence>
<evidence type="ECO:0000256" key="1">
    <source>
        <dbReference type="ARBA" id="ARBA00001946"/>
    </source>
</evidence>
<dbReference type="GO" id="GO:0044715">
    <property type="term" value="F:8-oxo-dGDP phosphatase activity"/>
    <property type="evidence" value="ECO:0007669"/>
    <property type="project" value="TreeGrafter"/>
</dbReference>
<evidence type="ECO:0000256" key="5">
    <source>
        <dbReference type="ARBA" id="ARBA00022723"/>
    </source>
</evidence>
<evidence type="ECO:0000256" key="10">
    <source>
        <dbReference type="ARBA" id="ARBA00035861"/>
    </source>
</evidence>
<keyword evidence="5" id="KW-0479">Metal-binding</keyword>
<evidence type="ECO:0000256" key="7">
    <source>
        <dbReference type="ARBA" id="ARBA00022801"/>
    </source>
</evidence>
<name>A0A5E4LQN7_9ARCH</name>
<keyword evidence="4" id="KW-0235">DNA replication</keyword>
<keyword evidence="7 13" id="KW-0378">Hydrolase</keyword>
<dbReference type="AlphaFoldDB" id="A0A5E4LQN7"/>
<dbReference type="GO" id="GO:0006260">
    <property type="term" value="P:DNA replication"/>
    <property type="evidence" value="ECO:0007669"/>
    <property type="project" value="UniProtKB-KW"/>
</dbReference>
<dbReference type="SUPFAM" id="SSF55811">
    <property type="entry name" value="Nudix"/>
    <property type="match status" value="1"/>
</dbReference>
<dbReference type="PROSITE" id="PS00893">
    <property type="entry name" value="NUDIX_BOX"/>
    <property type="match status" value="1"/>
</dbReference>
<evidence type="ECO:0000256" key="2">
    <source>
        <dbReference type="ARBA" id="ARBA00005582"/>
    </source>
</evidence>
<comment type="caution">
    <text evidence="13">The sequence shown here is derived from an EMBL/GenBank/DDBJ whole genome shotgun (WGS) entry which is preliminary data.</text>
</comment>
<feature type="domain" description="Nudix hydrolase" evidence="12">
    <location>
        <begin position="1"/>
        <end position="129"/>
    </location>
</feature>
<evidence type="ECO:0000256" key="4">
    <source>
        <dbReference type="ARBA" id="ARBA00022705"/>
    </source>
</evidence>
<dbReference type="GO" id="GO:0006281">
    <property type="term" value="P:DNA repair"/>
    <property type="evidence" value="ECO:0007669"/>
    <property type="project" value="UniProtKB-KW"/>
</dbReference>
<dbReference type="PRINTS" id="PR00502">
    <property type="entry name" value="NUDIXFAMILY"/>
</dbReference>
<dbReference type="Proteomes" id="UP000789941">
    <property type="component" value="Unassembled WGS sequence"/>
</dbReference>
<evidence type="ECO:0000256" key="8">
    <source>
        <dbReference type="ARBA" id="ARBA00022842"/>
    </source>
</evidence>
<accession>A0A5E4LQN7</accession>
<keyword evidence="3" id="KW-0515">Mutator protein</keyword>
<dbReference type="InterPro" id="IPR015797">
    <property type="entry name" value="NUDIX_hydrolase-like_dom_sf"/>
</dbReference>
<reference evidence="13 14" key="1">
    <citation type="submission" date="2019-08" db="EMBL/GenBank/DDBJ databases">
        <authorList>
            <person name="Vazquez-Campos X."/>
        </authorList>
    </citation>
    <scope>NUCLEOTIDE SEQUENCE [LARGE SCALE GENOMIC DNA]</scope>
    <source>
        <strain evidence="13">LFW-283_2</strain>
    </source>
</reference>
<gene>
    <name evidence="13" type="primary">nudF_2</name>
    <name evidence="13" type="ORF">LFW2832_00944</name>
</gene>